<dbReference type="AlphaFoldDB" id="A0ABD1E682"/>
<dbReference type="Pfam" id="PF00083">
    <property type="entry name" value="Sugar_tr"/>
    <property type="match status" value="1"/>
</dbReference>
<organism evidence="8 9">
    <name type="scientific">Hypothenemus hampei</name>
    <name type="common">Coffee berry borer</name>
    <dbReference type="NCBI Taxonomy" id="57062"/>
    <lineage>
        <taxon>Eukaryota</taxon>
        <taxon>Metazoa</taxon>
        <taxon>Ecdysozoa</taxon>
        <taxon>Arthropoda</taxon>
        <taxon>Hexapoda</taxon>
        <taxon>Insecta</taxon>
        <taxon>Pterygota</taxon>
        <taxon>Neoptera</taxon>
        <taxon>Endopterygota</taxon>
        <taxon>Coleoptera</taxon>
        <taxon>Polyphaga</taxon>
        <taxon>Cucujiformia</taxon>
        <taxon>Curculionidae</taxon>
        <taxon>Scolytinae</taxon>
        <taxon>Hypothenemus</taxon>
    </lineage>
</organism>
<feature type="transmembrane region" description="Helical" evidence="6">
    <location>
        <begin position="398"/>
        <end position="418"/>
    </location>
</feature>
<feature type="domain" description="Major facilitator superfamily (MFS) profile" evidence="7">
    <location>
        <begin position="17"/>
        <end position="453"/>
    </location>
</feature>
<feature type="transmembrane region" description="Helical" evidence="6">
    <location>
        <begin position="88"/>
        <end position="106"/>
    </location>
</feature>
<dbReference type="PANTHER" id="PTHR48021">
    <property type="match status" value="1"/>
</dbReference>
<feature type="transmembrane region" description="Helical" evidence="6">
    <location>
        <begin position="424"/>
        <end position="445"/>
    </location>
</feature>
<evidence type="ECO:0000256" key="3">
    <source>
        <dbReference type="ARBA" id="ARBA00022989"/>
    </source>
</evidence>
<accession>A0ABD1E682</accession>
<feature type="transmembrane region" description="Helical" evidence="6">
    <location>
        <begin position="263"/>
        <end position="286"/>
    </location>
</feature>
<dbReference type="InterPro" id="IPR003663">
    <property type="entry name" value="Sugar/inositol_transpt"/>
</dbReference>
<dbReference type="InterPro" id="IPR005828">
    <property type="entry name" value="MFS_sugar_transport-like"/>
</dbReference>
<keyword evidence="3 6" id="KW-1133">Transmembrane helix</keyword>
<evidence type="ECO:0000256" key="1">
    <source>
        <dbReference type="ARBA" id="ARBA00004141"/>
    </source>
</evidence>
<keyword evidence="5" id="KW-0325">Glycoprotein</keyword>
<feature type="transmembrane region" description="Helical" evidence="6">
    <location>
        <begin position="172"/>
        <end position="191"/>
    </location>
</feature>
<dbReference type="InterPro" id="IPR036259">
    <property type="entry name" value="MFS_trans_sf"/>
</dbReference>
<dbReference type="SUPFAM" id="SSF103473">
    <property type="entry name" value="MFS general substrate transporter"/>
    <property type="match status" value="1"/>
</dbReference>
<sequence length="477" mass="52917">MVKLILAPNLWSTGEGRTILAAICAHSIGISIGLTQGFSAIWLLQLDKSKEFVINSEQQSWLASLGVITNPVGSILSGIFSQFFGRRISIQLSCIPFTIGWILLALSRNIYWMYLGRMITGIAAGMSTASFTYVGEIATPNTRGLLQSLCPILTSFGILLVYILGYVLSWKIIAAISIIFTLFTTIAVQLLPESPIHLIKNHIGTVTQNSKLYQAFEFFNPSGSNVDQKIKESINWNIINEKGDIENNSFKAVSLGPETIKPFFLVVGLFLLQELSGIYSILFYATQFIEESNIHVNPFISSIIVGTIRFSMSIISAPLIQNIGRKTLCTFSGFGMAISLLILGLYIKYYELNPNENRTLDWLPLLCITVNVFFSMLGMLPIPWILVGEVFPSKVRSVMAGIVICVAQCFIFISVKIYNNLIDWLGFSGTIFSFVIASVGAMLYSKYILPETQGKSLHEIEEYFKNGKSKKTECDNA</sequence>
<dbReference type="GO" id="GO:0016020">
    <property type="term" value="C:membrane"/>
    <property type="evidence" value="ECO:0007669"/>
    <property type="project" value="UniProtKB-SubCell"/>
</dbReference>
<gene>
    <name evidence="8" type="ORF">ABEB36_012925</name>
</gene>
<feature type="transmembrane region" description="Helical" evidence="6">
    <location>
        <begin position="112"/>
        <end position="134"/>
    </location>
</feature>
<evidence type="ECO:0000313" key="9">
    <source>
        <dbReference type="Proteomes" id="UP001566132"/>
    </source>
</evidence>
<feature type="transmembrane region" description="Helical" evidence="6">
    <location>
        <begin position="327"/>
        <end position="350"/>
    </location>
</feature>
<dbReference type="PANTHER" id="PTHR48021:SF32">
    <property type="entry name" value="FACILITATED TREHALOSE TRANSPORTER TRET1-2 HOMOLOG-LIKE PROTEIN"/>
    <property type="match status" value="1"/>
</dbReference>
<keyword evidence="9" id="KW-1185">Reference proteome</keyword>
<evidence type="ECO:0000259" key="7">
    <source>
        <dbReference type="PROSITE" id="PS50850"/>
    </source>
</evidence>
<keyword evidence="4 6" id="KW-0472">Membrane</keyword>
<dbReference type="Gene3D" id="1.20.1250.20">
    <property type="entry name" value="MFS general substrate transporter like domains"/>
    <property type="match status" value="1"/>
</dbReference>
<keyword evidence="2 6" id="KW-0812">Transmembrane</keyword>
<feature type="transmembrane region" description="Helical" evidence="6">
    <location>
        <begin position="362"/>
        <end position="386"/>
    </location>
</feature>
<feature type="transmembrane region" description="Helical" evidence="6">
    <location>
        <begin position="61"/>
        <end position="81"/>
    </location>
</feature>
<feature type="transmembrane region" description="Helical" evidence="6">
    <location>
        <begin position="20"/>
        <end position="41"/>
    </location>
</feature>
<evidence type="ECO:0000256" key="2">
    <source>
        <dbReference type="ARBA" id="ARBA00022692"/>
    </source>
</evidence>
<dbReference type="InterPro" id="IPR020846">
    <property type="entry name" value="MFS_dom"/>
</dbReference>
<reference evidence="8 9" key="1">
    <citation type="submission" date="2024-05" db="EMBL/GenBank/DDBJ databases">
        <title>Genetic variation in Jamaican populations of the coffee berry borer (Hypothenemus hampei).</title>
        <authorList>
            <person name="Errbii M."/>
            <person name="Myrie A."/>
        </authorList>
    </citation>
    <scope>NUCLEOTIDE SEQUENCE [LARGE SCALE GENOMIC DNA]</scope>
    <source>
        <strain evidence="8">JA-Hopewell-2020-01-JO</strain>
        <tissue evidence="8">Whole body</tissue>
    </source>
</reference>
<evidence type="ECO:0000256" key="6">
    <source>
        <dbReference type="SAM" id="Phobius"/>
    </source>
</evidence>
<proteinExistence type="predicted"/>
<dbReference type="PROSITE" id="PS50850">
    <property type="entry name" value="MFS"/>
    <property type="match status" value="1"/>
</dbReference>
<name>A0ABD1E682_HYPHA</name>
<feature type="transmembrane region" description="Helical" evidence="6">
    <location>
        <begin position="146"/>
        <end position="166"/>
    </location>
</feature>
<dbReference type="InterPro" id="IPR050549">
    <property type="entry name" value="MFS_Trehalose_Transporter"/>
</dbReference>
<evidence type="ECO:0000313" key="8">
    <source>
        <dbReference type="EMBL" id="KAL1490192.1"/>
    </source>
</evidence>
<dbReference type="Proteomes" id="UP001566132">
    <property type="component" value="Unassembled WGS sequence"/>
</dbReference>
<comment type="caution">
    <text evidence="8">The sequence shown here is derived from an EMBL/GenBank/DDBJ whole genome shotgun (WGS) entry which is preliminary data.</text>
</comment>
<evidence type="ECO:0000256" key="5">
    <source>
        <dbReference type="ARBA" id="ARBA00023180"/>
    </source>
</evidence>
<dbReference type="FunFam" id="1.20.1250.20:FF:000249">
    <property type="entry name" value="facilitated trehalose transporter Tret1"/>
    <property type="match status" value="1"/>
</dbReference>
<protein>
    <recommendedName>
        <fullName evidence="7">Major facilitator superfamily (MFS) profile domain-containing protein</fullName>
    </recommendedName>
</protein>
<evidence type="ECO:0000256" key="4">
    <source>
        <dbReference type="ARBA" id="ARBA00023136"/>
    </source>
</evidence>
<dbReference type="EMBL" id="JBDJPC010000010">
    <property type="protein sequence ID" value="KAL1490192.1"/>
    <property type="molecule type" value="Genomic_DNA"/>
</dbReference>
<dbReference type="PRINTS" id="PR00171">
    <property type="entry name" value="SUGRTRNSPORT"/>
</dbReference>
<feature type="transmembrane region" description="Helical" evidence="6">
    <location>
        <begin position="298"/>
        <end position="320"/>
    </location>
</feature>
<comment type="subcellular location">
    <subcellularLocation>
        <location evidence="1">Membrane</location>
        <topology evidence="1">Multi-pass membrane protein</topology>
    </subcellularLocation>
</comment>